<feature type="site" description="Interaction with DNA substrate" evidence="7">
    <location>
        <position position="261"/>
    </location>
</feature>
<dbReference type="NCBIfam" id="TIGR00195">
    <property type="entry name" value="exoDNase_III"/>
    <property type="match status" value="1"/>
</dbReference>
<dbReference type="GO" id="GO:0046872">
    <property type="term" value="F:metal ion binding"/>
    <property type="evidence" value="ECO:0007669"/>
    <property type="project" value="UniProtKB-KW"/>
</dbReference>
<dbReference type="GO" id="GO:0008311">
    <property type="term" value="F:double-stranded DNA 3'-5' DNA exonuclease activity"/>
    <property type="evidence" value="ECO:0007669"/>
    <property type="project" value="InterPro"/>
</dbReference>
<evidence type="ECO:0000256" key="6">
    <source>
        <dbReference type="PIRSR" id="PIRSR604808-2"/>
    </source>
</evidence>
<dbReference type="InterPro" id="IPR037493">
    <property type="entry name" value="ExoIII-like"/>
</dbReference>
<dbReference type="Proteomes" id="UP000218113">
    <property type="component" value="Unassembled WGS sequence"/>
</dbReference>
<dbReference type="PROSITE" id="PS00726">
    <property type="entry name" value="AP_NUCLEASE_F1_1"/>
    <property type="match status" value="1"/>
</dbReference>
<keyword evidence="4 6" id="KW-0460">Magnesium</keyword>
<dbReference type="NCBIfam" id="TIGR00633">
    <property type="entry name" value="xth"/>
    <property type="match status" value="1"/>
</dbReference>
<dbReference type="PANTHER" id="PTHR43250">
    <property type="entry name" value="EXODEOXYRIBONUCLEASE III"/>
    <property type="match status" value="1"/>
</dbReference>
<gene>
    <name evidence="9" type="ORF">COB67_09255</name>
</gene>
<dbReference type="InterPro" id="IPR020847">
    <property type="entry name" value="AP_endonuclease_F1_BS"/>
</dbReference>
<dbReference type="Pfam" id="PF03372">
    <property type="entry name" value="Exo_endo_phos"/>
    <property type="match status" value="1"/>
</dbReference>
<evidence type="ECO:0000256" key="4">
    <source>
        <dbReference type="ARBA" id="ARBA00022842"/>
    </source>
</evidence>
<evidence type="ECO:0000256" key="2">
    <source>
        <dbReference type="ARBA" id="ARBA00022723"/>
    </source>
</evidence>
<evidence type="ECO:0000313" key="9">
    <source>
        <dbReference type="EMBL" id="PCI27133.1"/>
    </source>
</evidence>
<dbReference type="InterPro" id="IPR036691">
    <property type="entry name" value="Endo/exonu/phosph_ase_sf"/>
</dbReference>
<feature type="binding site" evidence="6">
    <location>
        <position position="7"/>
    </location>
    <ligand>
        <name>Mg(2+)</name>
        <dbReference type="ChEBI" id="CHEBI:18420"/>
        <label>1</label>
    </ligand>
</feature>
<proteinExistence type="inferred from homology"/>
<sequence>MRIVSFNVNSVRVREPLLLSYLQKVSPDILALQETKVVDQDFPRQVYEDLGYHVSCFGQKSYNGVAIISKEKPLTLQNGFVTDTEESAKRLQIATFATSQGSELVVFNGYFPQGENQEHPTKYPAKMKFYDDLLSTLEGYSATQDLVIMGDLNIAPTDADVGIGPQNAKRWLKTGKCSFLPEERQRIEELKNWGLLDSFREKYPDVEDQFSWFDFRSRGFAANPRRGLRIDQIWVTPSLMEKCEDAGIDYELRAQERPSDHCPIWADFNMA</sequence>
<dbReference type="InterPro" id="IPR004808">
    <property type="entry name" value="AP_endonuc_1"/>
</dbReference>
<dbReference type="CDD" id="cd09086">
    <property type="entry name" value="ExoIII-like_AP-endo"/>
    <property type="match status" value="1"/>
</dbReference>
<feature type="domain" description="Endonuclease/exonuclease/phosphatase" evidence="8">
    <location>
        <begin position="4"/>
        <end position="261"/>
    </location>
</feature>
<comment type="similarity">
    <text evidence="1">Belongs to the DNA repair enzymes AP/ExoA family.</text>
</comment>
<dbReference type="InterPro" id="IPR005135">
    <property type="entry name" value="Endo/exonuclease/phosphatase"/>
</dbReference>
<accession>A0A2A4T0M2</accession>
<feature type="site" description="Important for catalytic activity" evidence="7">
    <location>
        <position position="231"/>
    </location>
</feature>
<feature type="binding site" evidence="6">
    <location>
        <position position="260"/>
    </location>
    <ligand>
        <name>Mg(2+)</name>
        <dbReference type="ChEBI" id="CHEBI:18420"/>
        <label>1</label>
    </ligand>
</feature>
<dbReference type="PANTHER" id="PTHR43250:SF2">
    <property type="entry name" value="EXODEOXYRIBONUCLEASE III"/>
    <property type="match status" value="1"/>
</dbReference>
<comment type="caution">
    <text evidence="9">The sequence shown here is derived from an EMBL/GenBank/DDBJ whole genome shotgun (WGS) entry which is preliminary data.</text>
</comment>
<evidence type="ECO:0000256" key="1">
    <source>
        <dbReference type="ARBA" id="ARBA00007092"/>
    </source>
</evidence>
<keyword evidence="2 6" id="KW-0479">Metal-binding</keyword>
<feature type="active site" description="Proton donor/acceptor" evidence="5">
    <location>
        <position position="151"/>
    </location>
</feature>
<dbReference type="AlphaFoldDB" id="A0A2A4T0M2"/>
<dbReference type="SUPFAM" id="SSF56219">
    <property type="entry name" value="DNase I-like"/>
    <property type="match status" value="1"/>
</dbReference>
<feature type="binding site" evidence="6">
    <location>
        <position position="151"/>
    </location>
    <ligand>
        <name>Mg(2+)</name>
        <dbReference type="ChEBI" id="CHEBI:18420"/>
        <label>1</label>
    </ligand>
</feature>
<protein>
    <submittedName>
        <fullName evidence="9">Exodeoxyribonuclease III</fullName>
    </submittedName>
</protein>
<dbReference type="NCBIfam" id="NF008733">
    <property type="entry name" value="PRK11756.1"/>
    <property type="match status" value="1"/>
</dbReference>
<evidence type="ECO:0000256" key="3">
    <source>
        <dbReference type="ARBA" id="ARBA00022801"/>
    </source>
</evidence>
<feature type="binding site" evidence="6">
    <location>
        <position position="261"/>
    </location>
    <ligand>
        <name>Mg(2+)</name>
        <dbReference type="ChEBI" id="CHEBI:18420"/>
        <label>1</label>
    </ligand>
</feature>
<dbReference type="GO" id="GO:0003677">
    <property type="term" value="F:DNA binding"/>
    <property type="evidence" value="ECO:0007669"/>
    <property type="project" value="InterPro"/>
</dbReference>
<feature type="site" description="Transition state stabilizer" evidence="7">
    <location>
        <position position="153"/>
    </location>
</feature>
<feature type="active site" evidence="5">
    <location>
        <position position="110"/>
    </location>
</feature>
<dbReference type="GO" id="GO:0006281">
    <property type="term" value="P:DNA repair"/>
    <property type="evidence" value="ECO:0007669"/>
    <property type="project" value="InterPro"/>
</dbReference>
<dbReference type="Gene3D" id="3.60.10.10">
    <property type="entry name" value="Endonuclease/exonuclease/phosphatase"/>
    <property type="match status" value="1"/>
</dbReference>
<feature type="binding site" evidence="6">
    <location>
        <position position="34"/>
    </location>
    <ligand>
        <name>Mg(2+)</name>
        <dbReference type="ChEBI" id="CHEBI:18420"/>
        <label>1</label>
    </ligand>
</feature>
<feature type="binding site" evidence="6">
    <location>
        <position position="153"/>
    </location>
    <ligand>
        <name>Mg(2+)</name>
        <dbReference type="ChEBI" id="CHEBI:18420"/>
        <label>1</label>
    </ligand>
</feature>
<feature type="active site" description="Proton acceptor" evidence="5">
    <location>
        <position position="261"/>
    </location>
</feature>
<dbReference type="GO" id="GO:0004519">
    <property type="term" value="F:endonuclease activity"/>
    <property type="evidence" value="ECO:0007669"/>
    <property type="project" value="InterPro"/>
</dbReference>
<organism evidence="9 10">
    <name type="scientific">SAR324 cluster bacterium</name>
    <dbReference type="NCBI Taxonomy" id="2024889"/>
    <lineage>
        <taxon>Bacteria</taxon>
        <taxon>Deltaproteobacteria</taxon>
        <taxon>SAR324 cluster</taxon>
    </lineage>
</organism>
<keyword evidence="6" id="KW-0464">Manganese</keyword>
<evidence type="ECO:0000259" key="8">
    <source>
        <dbReference type="Pfam" id="PF03372"/>
    </source>
</evidence>
<comment type="cofactor">
    <cofactor evidence="6">
        <name>Mg(2+)</name>
        <dbReference type="ChEBI" id="CHEBI:18420"/>
    </cofactor>
    <cofactor evidence="6">
        <name>Mn(2+)</name>
        <dbReference type="ChEBI" id="CHEBI:29035"/>
    </cofactor>
    <text evidence="6">Probably binds two magnesium or manganese ions per subunit.</text>
</comment>
<evidence type="ECO:0000313" key="10">
    <source>
        <dbReference type="Proteomes" id="UP000218113"/>
    </source>
</evidence>
<name>A0A2A4T0M2_9DELT</name>
<evidence type="ECO:0000256" key="5">
    <source>
        <dbReference type="PIRSR" id="PIRSR604808-1"/>
    </source>
</evidence>
<dbReference type="EMBL" id="NVSR01000073">
    <property type="protein sequence ID" value="PCI27133.1"/>
    <property type="molecule type" value="Genomic_DNA"/>
</dbReference>
<dbReference type="PROSITE" id="PS51435">
    <property type="entry name" value="AP_NUCLEASE_F1_4"/>
    <property type="match status" value="1"/>
</dbReference>
<evidence type="ECO:0000256" key="7">
    <source>
        <dbReference type="PIRSR" id="PIRSR604808-3"/>
    </source>
</evidence>
<reference evidence="10" key="1">
    <citation type="submission" date="2017-08" db="EMBL/GenBank/DDBJ databases">
        <title>A dynamic microbial community with high functional redundancy inhabits the cold, oxic subseafloor aquifer.</title>
        <authorList>
            <person name="Tully B.J."/>
            <person name="Wheat C.G."/>
            <person name="Glazer B.T."/>
            <person name="Huber J.A."/>
        </authorList>
    </citation>
    <scope>NUCLEOTIDE SEQUENCE [LARGE SCALE GENOMIC DNA]</scope>
</reference>
<keyword evidence="3" id="KW-0378">Hydrolase</keyword>